<feature type="chain" id="PRO_5043463119" evidence="2">
    <location>
        <begin position="32"/>
        <end position="292"/>
    </location>
</feature>
<proteinExistence type="predicted"/>
<comment type="caution">
    <text evidence="3">The sequence shown here is derived from an EMBL/GenBank/DDBJ whole genome shotgun (WGS) entry which is preliminary data.</text>
</comment>
<evidence type="ECO:0000256" key="2">
    <source>
        <dbReference type="SAM" id="SignalP"/>
    </source>
</evidence>
<evidence type="ECO:0000256" key="1">
    <source>
        <dbReference type="SAM" id="Coils"/>
    </source>
</evidence>
<keyword evidence="1" id="KW-0175">Coiled coil</keyword>
<gene>
    <name evidence="3" type="ORF">TWF481_001172</name>
</gene>
<evidence type="ECO:0000313" key="4">
    <source>
        <dbReference type="Proteomes" id="UP001370758"/>
    </source>
</evidence>
<keyword evidence="2" id="KW-0732">Signal</keyword>
<protein>
    <submittedName>
        <fullName evidence="3">Uncharacterized protein</fullName>
    </submittedName>
</protein>
<dbReference type="EMBL" id="JAVHJL010000001">
    <property type="protein sequence ID" value="KAK6512282.1"/>
    <property type="molecule type" value="Genomic_DNA"/>
</dbReference>
<accession>A0AAV9WQW0</accession>
<feature type="coiled-coil region" evidence="1">
    <location>
        <begin position="199"/>
        <end position="233"/>
    </location>
</feature>
<organism evidence="3 4">
    <name type="scientific">Arthrobotrys musiformis</name>
    <dbReference type="NCBI Taxonomy" id="47236"/>
    <lineage>
        <taxon>Eukaryota</taxon>
        <taxon>Fungi</taxon>
        <taxon>Dikarya</taxon>
        <taxon>Ascomycota</taxon>
        <taxon>Pezizomycotina</taxon>
        <taxon>Orbiliomycetes</taxon>
        <taxon>Orbiliales</taxon>
        <taxon>Orbiliaceae</taxon>
        <taxon>Arthrobotrys</taxon>
    </lineage>
</organism>
<feature type="signal peptide" evidence="2">
    <location>
        <begin position="1"/>
        <end position="31"/>
    </location>
</feature>
<sequence length="292" mass="33561">MGASSLRSVAAVPSFPLLLFLSQLWTSPVHGRSIEVVQSRRKFDLAHGQFGEVIDSITSRFLDTDPDWTKKSCLNLPVADKEWSVDWIGYNPSNVNPEFRWFLKSIVIFSGFDCKTTYHGAPPPPVRIDIENLDEIASVPAWLQARNYPYFGITYDPVVDPGTVTIQDPEQLLGRPMTAQEKAEAQWEKEQGYLETLRAQALRQREASFREILSESEEEILEMEALREFSKLETTRYDIWPQYQFFGQASIRLEWDMEVFHVNSEEEWTNRFDLGEEIVPITGGDVVDENSD</sequence>
<reference evidence="3 4" key="1">
    <citation type="submission" date="2023-08" db="EMBL/GenBank/DDBJ databases">
        <authorList>
            <person name="Palmer J.M."/>
        </authorList>
    </citation>
    <scope>NUCLEOTIDE SEQUENCE [LARGE SCALE GENOMIC DNA]</scope>
    <source>
        <strain evidence="3 4">TWF481</strain>
    </source>
</reference>
<dbReference type="AlphaFoldDB" id="A0AAV9WQW0"/>
<keyword evidence="4" id="KW-1185">Reference proteome</keyword>
<name>A0AAV9WQW0_9PEZI</name>
<dbReference type="Proteomes" id="UP001370758">
    <property type="component" value="Unassembled WGS sequence"/>
</dbReference>
<evidence type="ECO:0000313" key="3">
    <source>
        <dbReference type="EMBL" id="KAK6512282.1"/>
    </source>
</evidence>